<evidence type="ECO:0000313" key="6">
    <source>
        <dbReference type="Proteomes" id="UP001179858"/>
    </source>
</evidence>
<dbReference type="InterPro" id="IPR012334">
    <property type="entry name" value="Pectin_lyas_fold"/>
</dbReference>
<dbReference type="PANTHER" id="PTHR31339:SF9">
    <property type="entry name" value="PLASMIN AND FIBRONECTIN-BINDING PROTEIN A"/>
    <property type="match status" value="1"/>
</dbReference>
<dbReference type="RefSeq" id="WP_280103283.1">
    <property type="nucleotide sequence ID" value="NZ_CP122959.1"/>
</dbReference>
<reference evidence="5" key="1">
    <citation type="submission" date="2023-04" db="EMBL/GenBank/DDBJ databases">
        <title>Novel strain of Lactilactobacillus sakei and use thereof.</title>
        <authorList>
            <person name="Kim S.Y."/>
        </authorList>
    </citation>
    <scope>NUCLEOTIDE SEQUENCE</scope>
    <source>
        <strain evidence="5">HUP1</strain>
    </source>
</reference>
<sequence>MSNQEFNIIDFGAQADTTQLQTATIQACIEACREAGGGQITIPVGRFLIGSLRLYSDMTLYLQEGAQLIGSTNYLDYEDFQVPTTITYANDAYYQNKWHLPPYYFYGLITAFQAENISIIGEPGAIIDGCDTYDANGEEQFRGPMGIVMSQVKHLQLIGYTMQNSANWSHCLDGCEHVLIERVTVQAGHDGFNLHHSQAIKVQNCHLETGDDCFAGYDIQHLQVTNCQLNTACNVFRVGGHQLVVDNCQIKGPGRYPHLSQDTYDTHALFKYYSIDADQMTPVEQDITFQDCLIDNIGKLIVYDFGNRDFMQTNRPLDQINFKRTTINHLTQPSTVNGQCLTVSFEKTLIDFNSKQAFLTFKTPITLKLNEVTFKRPTTIMLAEGQQLTFDSQINLIVTK</sequence>
<dbReference type="InterPro" id="IPR011050">
    <property type="entry name" value="Pectin_lyase_fold/virulence"/>
</dbReference>
<keyword evidence="2 4" id="KW-0378">Hydrolase</keyword>
<comment type="similarity">
    <text evidence="1 4">Belongs to the glycosyl hydrolase 28 family.</text>
</comment>
<proteinExistence type="inferred from homology"/>
<dbReference type="SUPFAM" id="SSF51126">
    <property type="entry name" value="Pectin lyase-like"/>
    <property type="match status" value="1"/>
</dbReference>
<evidence type="ECO:0000256" key="1">
    <source>
        <dbReference type="ARBA" id="ARBA00008834"/>
    </source>
</evidence>
<organism evidence="5 6">
    <name type="scientific">Latilactobacillus sakei</name>
    <name type="common">Lactobacillus sakei</name>
    <dbReference type="NCBI Taxonomy" id="1599"/>
    <lineage>
        <taxon>Bacteria</taxon>
        <taxon>Bacillati</taxon>
        <taxon>Bacillota</taxon>
        <taxon>Bacilli</taxon>
        <taxon>Lactobacillales</taxon>
        <taxon>Lactobacillaceae</taxon>
        <taxon>Latilactobacillus</taxon>
    </lineage>
</organism>
<evidence type="ECO:0000256" key="3">
    <source>
        <dbReference type="ARBA" id="ARBA00023295"/>
    </source>
</evidence>
<dbReference type="InterPro" id="IPR051801">
    <property type="entry name" value="GH28_Enzymes"/>
</dbReference>
<protein>
    <submittedName>
        <fullName evidence="5">Glycosyl hydrolase family 28 protein</fullName>
    </submittedName>
</protein>
<dbReference type="GO" id="GO:0004650">
    <property type="term" value="F:polygalacturonase activity"/>
    <property type="evidence" value="ECO:0007669"/>
    <property type="project" value="InterPro"/>
</dbReference>
<dbReference type="AlphaFoldDB" id="A0AAF0GUB5"/>
<evidence type="ECO:0000256" key="2">
    <source>
        <dbReference type="ARBA" id="ARBA00022801"/>
    </source>
</evidence>
<dbReference type="GO" id="GO:0005975">
    <property type="term" value="P:carbohydrate metabolic process"/>
    <property type="evidence" value="ECO:0007669"/>
    <property type="project" value="InterPro"/>
</dbReference>
<dbReference type="Pfam" id="PF00295">
    <property type="entry name" value="Glyco_hydro_28"/>
    <property type="match status" value="1"/>
</dbReference>
<dbReference type="InterPro" id="IPR000743">
    <property type="entry name" value="Glyco_hydro_28"/>
</dbReference>
<dbReference type="PANTHER" id="PTHR31339">
    <property type="entry name" value="PECTIN LYASE-RELATED"/>
    <property type="match status" value="1"/>
</dbReference>
<evidence type="ECO:0000313" key="5">
    <source>
        <dbReference type="EMBL" id="WGI19995.1"/>
    </source>
</evidence>
<name>A0AAF0GUB5_LATSK</name>
<gene>
    <name evidence="5" type="ORF">QBD03_04610</name>
</gene>
<dbReference type="Proteomes" id="UP001179858">
    <property type="component" value="Chromosome"/>
</dbReference>
<accession>A0AAF0GUB5</accession>
<dbReference type="Gene3D" id="2.160.20.10">
    <property type="entry name" value="Single-stranded right-handed beta-helix, Pectin lyase-like"/>
    <property type="match status" value="1"/>
</dbReference>
<dbReference type="EMBL" id="CP122959">
    <property type="protein sequence ID" value="WGI19995.1"/>
    <property type="molecule type" value="Genomic_DNA"/>
</dbReference>
<keyword evidence="3 4" id="KW-0326">Glycosidase</keyword>
<evidence type="ECO:0000256" key="4">
    <source>
        <dbReference type="RuleBase" id="RU361169"/>
    </source>
</evidence>